<dbReference type="KEGG" id="cci:CC1G_00550"/>
<sequence>MVLLQLAYLRRIVFALAFWTSLALLVPAVDAHIAAWHKGMYCLNGTDPHVANQNANEAVNPLYMLDRRDWWMHHVNKCDEFPPAPGDFLELPAGKSFVVELAGNRAFTSLSYNGRYTGVFGDGKPRPGMDGGRSKEGCITNPNLHTKSEKEATGTAFAISYHSNLADVKPENLVVFSVLYHQVLIFASQYTMEADCQWGWVPDGCGEPNMYMQPLKCKVVGHTGNRAVAPAKPPVFCELDQSKCVKGAKQMVFWNQLNGNNIVTPGSRAPTYNQRLGFANGRQTDIFLQEGTAPTTYIPPGPSVTPTDHSDVREESDADSAPRSLDALVPLKTLAVPLLIFIASVYLGVWNA</sequence>
<keyword evidence="3" id="KW-0964">Secreted</keyword>
<dbReference type="RefSeq" id="XP_001829371.2">
    <property type="nucleotide sequence ID" value="XM_001829319.2"/>
</dbReference>
<evidence type="ECO:0000256" key="13">
    <source>
        <dbReference type="SAM" id="Phobius"/>
    </source>
</evidence>
<evidence type="ECO:0000256" key="1">
    <source>
        <dbReference type="ARBA" id="ARBA00001973"/>
    </source>
</evidence>
<keyword evidence="4" id="KW-0479">Metal-binding</keyword>
<dbReference type="EMBL" id="AACS02000001">
    <property type="protein sequence ID" value="EAU92331.2"/>
    <property type="molecule type" value="Genomic_DNA"/>
</dbReference>
<evidence type="ECO:0000256" key="11">
    <source>
        <dbReference type="ARBA" id="ARBA00046340"/>
    </source>
</evidence>
<feature type="transmembrane region" description="Helical" evidence="13">
    <location>
        <begin position="327"/>
        <end position="349"/>
    </location>
</feature>
<name>A8N3C6_COPC7</name>
<evidence type="ECO:0000256" key="12">
    <source>
        <dbReference type="SAM" id="MobiDB-lite"/>
    </source>
</evidence>
<evidence type="ECO:0000313" key="16">
    <source>
        <dbReference type="Proteomes" id="UP000001861"/>
    </source>
</evidence>
<reference evidence="15 16" key="1">
    <citation type="journal article" date="2010" name="Proc. Natl. Acad. Sci. U.S.A.">
        <title>Insights into evolution of multicellular fungi from the assembled chromosomes of the mushroom Coprinopsis cinerea (Coprinus cinereus).</title>
        <authorList>
            <person name="Stajich J.E."/>
            <person name="Wilke S.K."/>
            <person name="Ahren D."/>
            <person name="Au C.H."/>
            <person name="Birren B.W."/>
            <person name="Borodovsky M."/>
            <person name="Burns C."/>
            <person name="Canback B."/>
            <person name="Casselton L.A."/>
            <person name="Cheng C.K."/>
            <person name="Deng J."/>
            <person name="Dietrich F.S."/>
            <person name="Fargo D.C."/>
            <person name="Farman M.L."/>
            <person name="Gathman A.C."/>
            <person name="Goldberg J."/>
            <person name="Guigo R."/>
            <person name="Hoegger P.J."/>
            <person name="Hooker J.B."/>
            <person name="Huggins A."/>
            <person name="James T.Y."/>
            <person name="Kamada T."/>
            <person name="Kilaru S."/>
            <person name="Kodira C."/>
            <person name="Kues U."/>
            <person name="Kupfer D."/>
            <person name="Kwan H.S."/>
            <person name="Lomsadze A."/>
            <person name="Li W."/>
            <person name="Lilly W.W."/>
            <person name="Ma L.J."/>
            <person name="Mackey A.J."/>
            <person name="Manning G."/>
            <person name="Martin F."/>
            <person name="Muraguchi H."/>
            <person name="Natvig D.O."/>
            <person name="Palmerini H."/>
            <person name="Ramesh M.A."/>
            <person name="Rehmeyer C.J."/>
            <person name="Roe B.A."/>
            <person name="Shenoy N."/>
            <person name="Stanke M."/>
            <person name="Ter-Hovhannisyan V."/>
            <person name="Tunlid A."/>
            <person name="Velagapudi R."/>
            <person name="Vision T.J."/>
            <person name="Zeng Q."/>
            <person name="Zolan M.E."/>
            <person name="Pukkila P.J."/>
        </authorList>
    </citation>
    <scope>NUCLEOTIDE SEQUENCE [LARGE SCALE GENOMIC DNA]</scope>
    <source>
        <strain evidence="16">Okayama-7 / 130 / ATCC MYA-4618 / FGSC 9003</strain>
    </source>
</reference>
<keyword evidence="16" id="KW-1185">Reference proteome</keyword>
<evidence type="ECO:0000256" key="3">
    <source>
        <dbReference type="ARBA" id="ARBA00022525"/>
    </source>
</evidence>
<keyword evidence="13" id="KW-1133">Transmembrane helix</keyword>
<accession>A8N3C6</accession>
<evidence type="ECO:0000256" key="9">
    <source>
        <dbReference type="ARBA" id="ARBA00023157"/>
    </source>
</evidence>
<evidence type="ECO:0000256" key="7">
    <source>
        <dbReference type="ARBA" id="ARBA00023008"/>
    </source>
</evidence>
<comment type="similarity">
    <text evidence="11">Belongs to the polysaccharide monooxygenase AA14 family.</text>
</comment>
<keyword evidence="6" id="KW-0560">Oxidoreductase</keyword>
<dbReference type="OrthoDB" id="2019572at2759"/>
<dbReference type="Pfam" id="PF22810">
    <property type="entry name" value="LPMO_AA14"/>
    <property type="match status" value="1"/>
</dbReference>
<comment type="subcellular location">
    <subcellularLocation>
        <location evidence="2">Secreted</location>
    </subcellularLocation>
</comment>
<dbReference type="OMA" id="VAAWHKG"/>
<keyword evidence="13" id="KW-0472">Membrane</keyword>
<feature type="signal peptide" evidence="14">
    <location>
        <begin position="1"/>
        <end position="31"/>
    </location>
</feature>
<dbReference type="GeneID" id="6005800"/>
<keyword evidence="9" id="KW-1015">Disulfide bond</keyword>
<protein>
    <submittedName>
        <fullName evidence="15">Uncharacterized protein</fullName>
    </submittedName>
</protein>
<dbReference type="InterPro" id="IPR054497">
    <property type="entry name" value="LPMO_AA14"/>
</dbReference>
<evidence type="ECO:0000256" key="10">
    <source>
        <dbReference type="ARBA" id="ARBA00023180"/>
    </source>
</evidence>
<dbReference type="Proteomes" id="UP000001861">
    <property type="component" value="Unassembled WGS sequence"/>
</dbReference>
<keyword evidence="7" id="KW-0186">Copper</keyword>
<dbReference type="VEuPathDB" id="FungiDB:CC1G_00550"/>
<evidence type="ECO:0000256" key="4">
    <source>
        <dbReference type="ARBA" id="ARBA00022723"/>
    </source>
</evidence>
<evidence type="ECO:0000256" key="2">
    <source>
        <dbReference type="ARBA" id="ARBA00004613"/>
    </source>
</evidence>
<dbReference type="GO" id="GO:0046872">
    <property type="term" value="F:metal ion binding"/>
    <property type="evidence" value="ECO:0007669"/>
    <property type="project" value="UniProtKB-KW"/>
</dbReference>
<dbReference type="GO" id="GO:0004497">
    <property type="term" value="F:monooxygenase activity"/>
    <property type="evidence" value="ECO:0007669"/>
    <property type="project" value="UniProtKB-KW"/>
</dbReference>
<comment type="caution">
    <text evidence="15">The sequence shown here is derived from an EMBL/GenBank/DDBJ whole genome shotgun (WGS) entry which is preliminary data.</text>
</comment>
<comment type="cofactor">
    <cofactor evidence="1">
        <name>Cu(2+)</name>
        <dbReference type="ChEBI" id="CHEBI:29036"/>
    </cofactor>
</comment>
<evidence type="ECO:0000313" key="15">
    <source>
        <dbReference type="EMBL" id="EAU92331.2"/>
    </source>
</evidence>
<dbReference type="SMR" id="A8N3C6"/>
<evidence type="ECO:0000256" key="8">
    <source>
        <dbReference type="ARBA" id="ARBA00023033"/>
    </source>
</evidence>
<dbReference type="HOGENOM" id="CLU_030284_1_0_1"/>
<dbReference type="eggNOG" id="ENOG502QPY1">
    <property type="taxonomic scope" value="Eukaryota"/>
</dbReference>
<keyword evidence="5 14" id="KW-0732">Signal</keyword>
<evidence type="ECO:0000256" key="14">
    <source>
        <dbReference type="SAM" id="SignalP"/>
    </source>
</evidence>
<evidence type="ECO:0000256" key="6">
    <source>
        <dbReference type="ARBA" id="ARBA00023002"/>
    </source>
</evidence>
<feature type="chain" id="PRO_5002727015" evidence="14">
    <location>
        <begin position="32"/>
        <end position="352"/>
    </location>
</feature>
<evidence type="ECO:0000256" key="5">
    <source>
        <dbReference type="ARBA" id="ARBA00022729"/>
    </source>
</evidence>
<keyword evidence="8" id="KW-0503">Monooxygenase</keyword>
<keyword evidence="10" id="KW-0325">Glycoprotein</keyword>
<keyword evidence="13" id="KW-0812">Transmembrane</keyword>
<dbReference type="InParanoid" id="A8N3C6"/>
<organism evidence="15 16">
    <name type="scientific">Coprinopsis cinerea (strain Okayama-7 / 130 / ATCC MYA-4618 / FGSC 9003)</name>
    <name type="common">Inky cap fungus</name>
    <name type="synonym">Hormographiella aspergillata</name>
    <dbReference type="NCBI Taxonomy" id="240176"/>
    <lineage>
        <taxon>Eukaryota</taxon>
        <taxon>Fungi</taxon>
        <taxon>Dikarya</taxon>
        <taxon>Basidiomycota</taxon>
        <taxon>Agaricomycotina</taxon>
        <taxon>Agaricomycetes</taxon>
        <taxon>Agaricomycetidae</taxon>
        <taxon>Agaricales</taxon>
        <taxon>Agaricineae</taxon>
        <taxon>Psathyrellaceae</taxon>
        <taxon>Coprinopsis</taxon>
    </lineage>
</organism>
<proteinExistence type="inferred from homology"/>
<gene>
    <name evidence="15" type="ORF">CC1G_00550</name>
</gene>
<dbReference type="AlphaFoldDB" id="A8N3C6"/>
<feature type="region of interest" description="Disordered" evidence="12">
    <location>
        <begin position="292"/>
        <end position="321"/>
    </location>
</feature>
<dbReference type="GO" id="GO:0005576">
    <property type="term" value="C:extracellular region"/>
    <property type="evidence" value="ECO:0007669"/>
    <property type="project" value="UniProtKB-SubCell"/>
</dbReference>